<evidence type="ECO:0000256" key="1">
    <source>
        <dbReference type="SAM" id="Coils"/>
    </source>
</evidence>
<dbReference type="AlphaFoldDB" id="A0A7V4KC87"/>
<evidence type="ECO:0000313" key="2">
    <source>
        <dbReference type="EMBL" id="HGU52468.1"/>
    </source>
</evidence>
<gene>
    <name evidence="2" type="ORF">ENT78_02930</name>
</gene>
<feature type="coiled-coil region" evidence="1">
    <location>
        <begin position="39"/>
        <end position="66"/>
    </location>
</feature>
<name>A0A7V4KC87_FERPE</name>
<reference evidence="2" key="1">
    <citation type="journal article" date="2020" name="mSystems">
        <title>Genome- and Community-Level Interaction Insights into Carbon Utilization and Element Cycling Functions of Hydrothermarchaeota in Hydrothermal Sediment.</title>
        <authorList>
            <person name="Zhou Z."/>
            <person name="Liu Y."/>
            <person name="Xu W."/>
            <person name="Pan J."/>
            <person name="Luo Z.H."/>
            <person name="Li M."/>
        </authorList>
    </citation>
    <scope>NUCLEOTIDE SEQUENCE [LARGE SCALE GENOMIC DNA]</scope>
    <source>
        <strain evidence="2">SpSt-61</strain>
    </source>
</reference>
<protein>
    <submittedName>
        <fullName evidence="2">Uncharacterized protein</fullName>
    </submittedName>
</protein>
<accession>A0A7V4KC87</accession>
<keyword evidence="1" id="KW-0175">Coiled coil</keyword>
<proteinExistence type="predicted"/>
<sequence length="132" mass="15156">MILIPRKAGVLISLLALILSLALSFVYFSKETYVYLSKLEQKFSQVRQIYRNISQLEQEGKQLEKIRASVYAIQGAYAKDGIEPERLKERLEEFLSGKILLTDYIIITSSVSEPIHFKKVPITYTLIIRGTE</sequence>
<organism evidence="2">
    <name type="scientific">Fervidobacterium pennivorans</name>
    <dbReference type="NCBI Taxonomy" id="93466"/>
    <lineage>
        <taxon>Bacteria</taxon>
        <taxon>Thermotogati</taxon>
        <taxon>Thermotogota</taxon>
        <taxon>Thermotogae</taxon>
        <taxon>Thermotogales</taxon>
        <taxon>Fervidobacteriaceae</taxon>
        <taxon>Fervidobacterium</taxon>
    </lineage>
</organism>
<comment type="caution">
    <text evidence="2">The sequence shown here is derived from an EMBL/GenBank/DDBJ whole genome shotgun (WGS) entry which is preliminary data.</text>
</comment>
<dbReference type="EMBL" id="DSZZ01000135">
    <property type="protein sequence ID" value="HGU52468.1"/>
    <property type="molecule type" value="Genomic_DNA"/>
</dbReference>